<evidence type="ECO:0000313" key="4">
    <source>
        <dbReference type="Proteomes" id="UP000054279"/>
    </source>
</evidence>
<proteinExistence type="predicted"/>
<dbReference type="PANTHER" id="PTHR37544">
    <property type="entry name" value="SPRAY-RELATED"/>
    <property type="match status" value="1"/>
</dbReference>
<sequence>MVYIGFMLGVAIGLQIALAASHRSNGWRVPNALSATTGFFHYVYTLPGVALAMIIIGIWAWTDMNIKRMQPYIDLAYGDAPASRSLLLDYSAFHPVVVTYKAYKQRHTLVALSSLMVLTGLTLQPLASSFSPSVIRGGVVPLLKYKLWNSLAYPLFHQSTSH</sequence>
<protein>
    <submittedName>
        <fullName evidence="3">Uncharacterized protein</fullName>
    </submittedName>
</protein>
<gene>
    <name evidence="3" type="ORF">M422DRAFT_29013</name>
</gene>
<dbReference type="OrthoDB" id="3248909at2759"/>
<dbReference type="Pfam" id="PF11915">
    <property type="entry name" value="DUF3433"/>
    <property type="match status" value="1"/>
</dbReference>
<evidence type="ECO:0000313" key="3">
    <source>
        <dbReference type="EMBL" id="KIJ47064.1"/>
    </source>
</evidence>
<accession>A0A0C9VVG6</accession>
<feature type="chain" id="PRO_5002221913" evidence="2">
    <location>
        <begin position="20"/>
        <end position="162"/>
    </location>
</feature>
<feature type="transmembrane region" description="Helical" evidence="1">
    <location>
        <begin position="109"/>
        <end position="127"/>
    </location>
</feature>
<feature type="signal peptide" evidence="2">
    <location>
        <begin position="1"/>
        <end position="19"/>
    </location>
</feature>
<keyword evidence="1" id="KW-0472">Membrane</keyword>
<reference evidence="3 4" key="1">
    <citation type="submission" date="2014-06" db="EMBL/GenBank/DDBJ databases">
        <title>Evolutionary Origins and Diversification of the Mycorrhizal Mutualists.</title>
        <authorList>
            <consortium name="DOE Joint Genome Institute"/>
            <consortium name="Mycorrhizal Genomics Consortium"/>
            <person name="Kohler A."/>
            <person name="Kuo A."/>
            <person name="Nagy L.G."/>
            <person name="Floudas D."/>
            <person name="Copeland A."/>
            <person name="Barry K.W."/>
            <person name="Cichocki N."/>
            <person name="Veneault-Fourrey C."/>
            <person name="LaButti K."/>
            <person name="Lindquist E.A."/>
            <person name="Lipzen A."/>
            <person name="Lundell T."/>
            <person name="Morin E."/>
            <person name="Murat C."/>
            <person name="Riley R."/>
            <person name="Ohm R."/>
            <person name="Sun H."/>
            <person name="Tunlid A."/>
            <person name="Henrissat B."/>
            <person name="Grigoriev I.V."/>
            <person name="Hibbett D.S."/>
            <person name="Martin F."/>
        </authorList>
    </citation>
    <scope>NUCLEOTIDE SEQUENCE [LARGE SCALE GENOMIC DNA]</scope>
    <source>
        <strain evidence="3 4">SS14</strain>
    </source>
</reference>
<feature type="transmembrane region" description="Helical" evidence="1">
    <location>
        <begin position="43"/>
        <end position="62"/>
    </location>
</feature>
<keyword evidence="4" id="KW-1185">Reference proteome</keyword>
<dbReference type="PANTHER" id="PTHR37544:SF3">
    <property type="entry name" value="SPRAY"/>
    <property type="match status" value="1"/>
</dbReference>
<organism evidence="3 4">
    <name type="scientific">Sphaerobolus stellatus (strain SS14)</name>
    <dbReference type="NCBI Taxonomy" id="990650"/>
    <lineage>
        <taxon>Eukaryota</taxon>
        <taxon>Fungi</taxon>
        <taxon>Dikarya</taxon>
        <taxon>Basidiomycota</taxon>
        <taxon>Agaricomycotina</taxon>
        <taxon>Agaricomycetes</taxon>
        <taxon>Phallomycetidae</taxon>
        <taxon>Geastrales</taxon>
        <taxon>Sphaerobolaceae</taxon>
        <taxon>Sphaerobolus</taxon>
    </lineage>
</organism>
<name>A0A0C9VVG6_SPHS4</name>
<keyword evidence="1" id="KW-1133">Transmembrane helix</keyword>
<keyword evidence="2" id="KW-0732">Signal</keyword>
<dbReference type="AlphaFoldDB" id="A0A0C9VVG6"/>
<evidence type="ECO:0000256" key="1">
    <source>
        <dbReference type="SAM" id="Phobius"/>
    </source>
</evidence>
<dbReference type="Proteomes" id="UP000054279">
    <property type="component" value="Unassembled WGS sequence"/>
</dbReference>
<evidence type="ECO:0000256" key="2">
    <source>
        <dbReference type="SAM" id="SignalP"/>
    </source>
</evidence>
<keyword evidence="1" id="KW-0812">Transmembrane</keyword>
<dbReference type="HOGENOM" id="CLU_1636487_0_0_1"/>
<dbReference type="InterPro" id="IPR021840">
    <property type="entry name" value="DUF3433"/>
</dbReference>
<dbReference type="EMBL" id="KN837104">
    <property type="protein sequence ID" value="KIJ47064.1"/>
    <property type="molecule type" value="Genomic_DNA"/>
</dbReference>